<feature type="region of interest" description="Disordered" evidence="1">
    <location>
        <begin position="99"/>
        <end position="118"/>
    </location>
</feature>
<name>A0A9Q0EFY5_9TELE</name>
<evidence type="ECO:0000313" key="2">
    <source>
        <dbReference type="EMBL" id="KAJ3605618.1"/>
    </source>
</evidence>
<evidence type="ECO:0000256" key="1">
    <source>
        <dbReference type="SAM" id="MobiDB-lite"/>
    </source>
</evidence>
<dbReference type="AlphaFoldDB" id="A0A9Q0EFY5"/>
<protein>
    <submittedName>
        <fullName evidence="2">Uncharacterized protein</fullName>
    </submittedName>
</protein>
<organism evidence="2 3">
    <name type="scientific">Muraenolepis orangiensis</name>
    <name type="common">Patagonian moray cod</name>
    <dbReference type="NCBI Taxonomy" id="630683"/>
    <lineage>
        <taxon>Eukaryota</taxon>
        <taxon>Metazoa</taxon>
        <taxon>Chordata</taxon>
        <taxon>Craniata</taxon>
        <taxon>Vertebrata</taxon>
        <taxon>Euteleostomi</taxon>
        <taxon>Actinopterygii</taxon>
        <taxon>Neopterygii</taxon>
        <taxon>Teleostei</taxon>
        <taxon>Neoteleostei</taxon>
        <taxon>Acanthomorphata</taxon>
        <taxon>Zeiogadaria</taxon>
        <taxon>Gadariae</taxon>
        <taxon>Gadiformes</taxon>
        <taxon>Muraenolepidoidei</taxon>
        <taxon>Muraenolepididae</taxon>
        <taxon>Muraenolepis</taxon>
    </lineage>
</organism>
<gene>
    <name evidence="2" type="ORF">NHX12_027663</name>
</gene>
<proteinExistence type="predicted"/>
<feature type="non-terminal residue" evidence="2">
    <location>
        <position position="118"/>
    </location>
</feature>
<evidence type="ECO:0000313" key="3">
    <source>
        <dbReference type="Proteomes" id="UP001148018"/>
    </source>
</evidence>
<keyword evidence="3" id="KW-1185">Reference proteome</keyword>
<reference evidence="2" key="1">
    <citation type="submission" date="2022-07" db="EMBL/GenBank/DDBJ databases">
        <title>Chromosome-level genome of Muraenolepis orangiensis.</title>
        <authorList>
            <person name="Kim J."/>
        </authorList>
    </citation>
    <scope>NUCLEOTIDE SEQUENCE</scope>
    <source>
        <strain evidence="2">KU_S4_2022</strain>
        <tissue evidence="2">Muscle</tissue>
    </source>
</reference>
<comment type="caution">
    <text evidence="2">The sequence shown here is derived from an EMBL/GenBank/DDBJ whole genome shotgun (WGS) entry which is preliminary data.</text>
</comment>
<sequence length="118" mass="12270">GSPDPGRELFPLHPGEGTLEEVPGVLPVPDVGRLPGIYKQTVGLQGVQLGLRCEPGQGPGAQALHRFGRLGQPGLHRERLLVSGAVDCPVFGDCGGGGNIPAHGGLQHKGRGFRQEET</sequence>
<accession>A0A9Q0EFY5</accession>
<feature type="non-terminal residue" evidence="2">
    <location>
        <position position="1"/>
    </location>
</feature>
<dbReference type="EMBL" id="JANIIK010000043">
    <property type="protein sequence ID" value="KAJ3605618.1"/>
    <property type="molecule type" value="Genomic_DNA"/>
</dbReference>
<dbReference type="Proteomes" id="UP001148018">
    <property type="component" value="Unassembled WGS sequence"/>
</dbReference>